<proteinExistence type="predicted"/>
<dbReference type="STRING" id="551991.SAMN05192529_13715"/>
<dbReference type="Pfam" id="PF07642">
    <property type="entry name" value="BBP2"/>
    <property type="match status" value="1"/>
</dbReference>
<dbReference type="EMBL" id="FNQY01000037">
    <property type="protein sequence ID" value="SEA64159.1"/>
    <property type="molecule type" value="Genomic_DNA"/>
</dbReference>
<protein>
    <submittedName>
        <fullName evidence="2">Putative beta-barrel porin-2, OmpL-like. bbp2</fullName>
    </submittedName>
</protein>
<dbReference type="Proteomes" id="UP000199041">
    <property type="component" value="Unassembled WGS sequence"/>
</dbReference>
<name>A0A1H4CV36_9BACT</name>
<reference evidence="2 3" key="1">
    <citation type="submission" date="2016-10" db="EMBL/GenBank/DDBJ databases">
        <authorList>
            <person name="de Groot N.N."/>
        </authorList>
    </citation>
    <scope>NUCLEOTIDE SEQUENCE [LARGE SCALE GENOMIC DNA]</scope>
    <source>
        <strain evidence="2 3">Vu-144</strain>
    </source>
</reference>
<keyword evidence="1" id="KW-0732">Signal</keyword>
<feature type="chain" id="PRO_5011524653" evidence="1">
    <location>
        <begin position="20"/>
        <end position="354"/>
    </location>
</feature>
<dbReference type="AlphaFoldDB" id="A0A1H4CV36"/>
<evidence type="ECO:0000256" key="1">
    <source>
        <dbReference type="SAM" id="SignalP"/>
    </source>
</evidence>
<accession>A0A1H4CV36</accession>
<dbReference type="InterPro" id="IPR023614">
    <property type="entry name" value="Porin_dom_sf"/>
</dbReference>
<dbReference type="RefSeq" id="WP_244519014.1">
    <property type="nucleotide sequence ID" value="NZ_FNQY01000037.1"/>
</dbReference>
<dbReference type="Gene3D" id="2.40.160.10">
    <property type="entry name" value="Porin"/>
    <property type="match status" value="1"/>
</dbReference>
<dbReference type="InterPro" id="IPR011486">
    <property type="entry name" value="BBP2"/>
</dbReference>
<keyword evidence="3" id="KW-1185">Reference proteome</keyword>
<evidence type="ECO:0000313" key="3">
    <source>
        <dbReference type="Proteomes" id="UP000199041"/>
    </source>
</evidence>
<evidence type="ECO:0000313" key="2">
    <source>
        <dbReference type="EMBL" id="SEA64159.1"/>
    </source>
</evidence>
<organism evidence="2 3">
    <name type="scientific">Arachidicoccus rhizosphaerae</name>
    <dbReference type="NCBI Taxonomy" id="551991"/>
    <lineage>
        <taxon>Bacteria</taxon>
        <taxon>Pseudomonadati</taxon>
        <taxon>Bacteroidota</taxon>
        <taxon>Chitinophagia</taxon>
        <taxon>Chitinophagales</taxon>
        <taxon>Chitinophagaceae</taxon>
        <taxon>Arachidicoccus</taxon>
    </lineage>
</organism>
<sequence length="354" mass="38400">MKYATILLFLLPASLQVMGQSADTTSASPPTFKISGSVDGYYRYNFANAKKLQEPNNLTSFTNTQNSFELGMASLRLDASMGKVGAVVDLGYGKRADEFSYNDEGSSLRAVKQAFITYAASEKVTFSFGKWATHIGYEVLDAYLNRNYSMDYMFSYGPFSHTGLKVDIALGNFGIMAGLVNPTDYVSASFADKNFIGQLSGATSNGKLHGYLNYVGGKDLDKNTVNQGDLVVTATVTPKFSIGYNGSIKSVKMPDQDVNSWWGSALYFNVDPTPAVGFTLRGEYFDDKKNVAGIGTCIFDATLSANIHVSSLTIIPEFRLDQGKDAVFYKSSDESGMPTSKGTGTFVLGLAYNF</sequence>
<feature type="signal peptide" evidence="1">
    <location>
        <begin position="1"/>
        <end position="19"/>
    </location>
</feature>
<gene>
    <name evidence="2" type="ORF">SAMN05192529_13715</name>
</gene>